<dbReference type="OrthoDB" id="9948726at2759"/>
<comment type="caution">
    <text evidence="6">The sequence shown here is derived from an EMBL/GenBank/DDBJ whole genome shotgun (WGS) entry which is preliminary data.</text>
</comment>
<sequence length="722" mass="77096">MQSAVLLLSGLLRRANFVLALQPGQARTEPRPEDPRLDQTDRRSRLRVAYKLAVKSVPEIPHSIRDRSEVNDILRLILPAVTETEAFLHPIEARAEDELPVRPAPGAKTAAEGDAEAVRLGHAQSAALGAAAGVTAAGPLCLHLLWTRPAPCPRCSRGLPTAPGSPAPAPAPNRQAQGRRCTDPKAASGDLASGLPAGTAPTHPLCPCRAAMCSSSGSDLQDVPLQDDDDSASLEFRILEFYAKHHVFARSSSAFSPRLLRTRSLSQRGLGGRASDEPGTQGPEPCRNSSSSEKAVNLAKKKSSWRTLFGVVEKQGAPDPPRPEKPQRASHSQHRFPGLCSVEQRAEQEGRPPASARLCPARPRPAGVRWCAARGRFSMTGAAQRVRGRPGPGAFQLLLLHHIRGEQHAAGGRPGPAGVLARVSLSGRPFLPLSPHLRSLGSRVPAAVLVTPPPHVSRAAVAPEVVSIANRVAEIVHSWPPPEEFQLEGFSEPKRTSSPRTLPFPAPGSPPTAASARKDGDDQLITKIVELLKYSGDRLEREGLSAGAPGAQALLGWGLPQQLGRPPRRRSPAPGSVQRRSRAARVRPLAPGQVLLWPARADASPLAQLRRDPSLRSGFPDGLSYSVFKSITDQFLQGVDTRGESEAKAQSFKAALAIDVMAKLTTVDNHPMNRVLGFGSKYLKENFSPWVQQHGGWVSAGGGLQRQAGGEARAKGGERRDA</sequence>
<dbReference type="PANTHER" id="PTHR14965:SF1">
    <property type="entry name" value="APOPTOSIS FACILITATOR BCL-2-LIKE PROTEIN 14"/>
    <property type="match status" value="1"/>
</dbReference>
<feature type="signal peptide" evidence="5">
    <location>
        <begin position="1"/>
        <end position="20"/>
    </location>
</feature>
<protein>
    <submittedName>
        <fullName evidence="6">Apoptosis facilitator Bcl-2-like protein 14</fullName>
    </submittedName>
</protein>
<keyword evidence="3" id="KW-0053">Apoptosis</keyword>
<dbReference type="Proteomes" id="UP000700334">
    <property type="component" value="Unassembled WGS sequence"/>
</dbReference>
<dbReference type="SUPFAM" id="SSF56854">
    <property type="entry name" value="Bcl-2 inhibitors of programmed cell death"/>
    <property type="match status" value="1"/>
</dbReference>
<proteinExistence type="inferred from homology"/>
<dbReference type="EMBL" id="JAGFMF010011760">
    <property type="protein sequence ID" value="KAG8513774.1"/>
    <property type="molecule type" value="Genomic_DNA"/>
</dbReference>
<dbReference type="PROSITE" id="PS50062">
    <property type="entry name" value="BCL2_FAMILY"/>
    <property type="match status" value="1"/>
</dbReference>
<dbReference type="AlphaFoldDB" id="A0A8J6DMI9"/>
<evidence type="ECO:0000313" key="7">
    <source>
        <dbReference type="Proteomes" id="UP000700334"/>
    </source>
</evidence>
<feature type="region of interest" description="Disordered" evidence="4">
    <location>
        <begin position="313"/>
        <end position="336"/>
    </location>
</feature>
<dbReference type="GO" id="GO:0006915">
    <property type="term" value="P:apoptotic process"/>
    <property type="evidence" value="ECO:0007669"/>
    <property type="project" value="UniProtKB-KW"/>
</dbReference>
<evidence type="ECO:0000313" key="6">
    <source>
        <dbReference type="EMBL" id="KAG8513774.1"/>
    </source>
</evidence>
<gene>
    <name evidence="6" type="ORF">J0S82_000443</name>
</gene>
<comment type="similarity">
    <text evidence="1">Belongs to the Bcl-2 family.</text>
</comment>
<keyword evidence="7" id="KW-1185">Reference proteome</keyword>
<dbReference type="InterPro" id="IPR002475">
    <property type="entry name" value="Bcl2-like"/>
</dbReference>
<evidence type="ECO:0000256" key="4">
    <source>
        <dbReference type="SAM" id="MobiDB-lite"/>
    </source>
</evidence>
<organism evidence="6 7">
    <name type="scientific">Galemys pyrenaicus</name>
    <name type="common">Iberian desman</name>
    <name type="synonym">Pyrenean desman</name>
    <dbReference type="NCBI Taxonomy" id="202257"/>
    <lineage>
        <taxon>Eukaryota</taxon>
        <taxon>Metazoa</taxon>
        <taxon>Chordata</taxon>
        <taxon>Craniata</taxon>
        <taxon>Vertebrata</taxon>
        <taxon>Euteleostomi</taxon>
        <taxon>Mammalia</taxon>
        <taxon>Eutheria</taxon>
        <taxon>Laurasiatheria</taxon>
        <taxon>Eulipotyphla</taxon>
        <taxon>Talpidae</taxon>
        <taxon>Galemys</taxon>
    </lineage>
</organism>
<evidence type="ECO:0000256" key="5">
    <source>
        <dbReference type="SAM" id="SignalP"/>
    </source>
</evidence>
<feature type="region of interest" description="Disordered" evidence="4">
    <location>
        <begin position="23"/>
        <end position="42"/>
    </location>
</feature>
<feature type="region of interest" description="Disordered" evidence="4">
    <location>
        <begin position="266"/>
        <end position="301"/>
    </location>
</feature>
<reference evidence="6" key="1">
    <citation type="journal article" date="2021" name="Evol. Appl.">
        <title>The genome of the Pyrenean desman and the effects of bottlenecks and inbreeding on the genomic landscape of an endangered species.</title>
        <authorList>
            <person name="Escoda L."/>
            <person name="Castresana J."/>
        </authorList>
    </citation>
    <scope>NUCLEOTIDE SEQUENCE</scope>
    <source>
        <strain evidence="6">IBE-C5619</strain>
    </source>
</reference>
<evidence type="ECO:0000256" key="3">
    <source>
        <dbReference type="ARBA" id="ARBA00022703"/>
    </source>
</evidence>
<keyword evidence="2" id="KW-0597">Phosphoprotein</keyword>
<feature type="chain" id="PRO_5035322485" evidence="5">
    <location>
        <begin position="21"/>
        <end position="722"/>
    </location>
</feature>
<dbReference type="PANTHER" id="PTHR14965">
    <property type="entry name" value="SI:CH73-248E21.1"/>
    <property type="match status" value="1"/>
</dbReference>
<feature type="region of interest" description="Disordered" evidence="4">
    <location>
        <begin position="483"/>
        <end position="520"/>
    </location>
</feature>
<dbReference type="GO" id="GO:2001236">
    <property type="term" value="P:regulation of extrinsic apoptotic signaling pathway"/>
    <property type="evidence" value="ECO:0007669"/>
    <property type="project" value="TreeGrafter"/>
</dbReference>
<feature type="region of interest" description="Disordered" evidence="4">
    <location>
        <begin position="161"/>
        <end position="196"/>
    </location>
</feature>
<feature type="region of interest" description="Disordered" evidence="4">
    <location>
        <begin position="701"/>
        <end position="722"/>
    </location>
</feature>
<keyword evidence="5" id="KW-0732">Signal</keyword>
<accession>A0A8J6DMI9</accession>
<evidence type="ECO:0000256" key="1">
    <source>
        <dbReference type="ARBA" id="ARBA00009458"/>
    </source>
</evidence>
<dbReference type="InterPro" id="IPR036834">
    <property type="entry name" value="Bcl-2-like_sf"/>
</dbReference>
<feature type="region of interest" description="Disordered" evidence="4">
    <location>
        <begin position="558"/>
        <end position="585"/>
    </location>
</feature>
<feature type="compositionally biased region" description="Basic and acidic residues" evidence="4">
    <location>
        <begin position="712"/>
        <end position="722"/>
    </location>
</feature>
<feature type="compositionally biased region" description="Basic and acidic residues" evidence="4">
    <location>
        <begin position="28"/>
        <end position="42"/>
    </location>
</feature>
<name>A0A8J6DMI9_GALPY</name>
<evidence type="ECO:0000256" key="2">
    <source>
        <dbReference type="ARBA" id="ARBA00022553"/>
    </source>
</evidence>
<dbReference type="Gene3D" id="1.10.437.10">
    <property type="entry name" value="Blc2-like"/>
    <property type="match status" value="1"/>
</dbReference>